<dbReference type="EMBL" id="JAIGNQ010000002">
    <property type="protein sequence ID" value="MBX7488683.1"/>
    <property type="molecule type" value="Genomic_DNA"/>
</dbReference>
<evidence type="ECO:0008006" key="3">
    <source>
        <dbReference type="Google" id="ProtNLM"/>
    </source>
</evidence>
<dbReference type="SUPFAM" id="SSF88713">
    <property type="entry name" value="Glycoside hydrolase/deacetylase"/>
    <property type="match status" value="1"/>
</dbReference>
<sequence length="322" mass="35728">MTAVYMTIDTEYSARLATRLGLHARQEVFERSITCVTDFGDVGIGYQMDVMEEYGMKGIFFVDPMPALVWGTSAIAAVVEPILKRGHEIQLHLHPEWLKIAGDANPLPGRTGRNMHQFTEEEQVELLEIARDHLMRAGAPAPTAFRAGNYGANDATLRALARVGIRYDSSHVPGISRSECRISLKETDQRVVEHQGTIEVPVGAIRSFRGRRHAQITALSHWEMAAALNHCLRKDYPLFNIVCHSFELMCRKRKRANAIIRARFERFCRTIAETPGAKGATFASKPPRIGETTGAACLPQSELRSAARVAEQLVSNAIYGAS</sequence>
<dbReference type="Proteomes" id="UP000776651">
    <property type="component" value="Unassembled WGS sequence"/>
</dbReference>
<name>A0ABS7JF71_9SPHN</name>
<gene>
    <name evidence="1" type="ORF">K3177_09160</name>
</gene>
<keyword evidence="2" id="KW-1185">Reference proteome</keyword>
<evidence type="ECO:0000313" key="2">
    <source>
        <dbReference type="Proteomes" id="UP000776651"/>
    </source>
</evidence>
<proteinExistence type="predicted"/>
<accession>A0ABS7JF71</accession>
<protein>
    <recommendedName>
        <fullName evidence="3">Chitooligosaccharide deacetylase</fullName>
    </recommendedName>
</protein>
<evidence type="ECO:0000313" key="1">
    <source>
        <dbReference type="EMBL" id="MBX7488683.1"/>
    </source>
</evidence>
<dbReference type="Gene3D" id="3.20.20.370">
    <property type="entry name" value="Glycoside hydrolase/deacetylase"/>
    <property type="match status" value="1"/>
</dbReference>
<dbReference type="InterPro" id="IPR011330">
    <property type="entry name" value="Glyco_hydro/deAcase_b/a-brl"/>
</dbReference>
<organism evidence="1 2">
    <name type="scientific">Qipengyuania pacifica</name>
    <dbReference type="NCBI Taxonomy" id="2860199"/>
    <lineage>
        <taxon>Bacteria</taxon>
        <taxon>Pseudomonadati</taxon>
        <taxon>Pseudomonadota</taxon>
        <taxon>Alphaproteobacteria</taxon>
        <taxon>Sphingomonadales</taxon>
        <taxon>Erythrobacteraceae</taxon>
        <taxon>Qipengyuania</taxon>
    </lineage>
</organism>
<comment type="caution">
    <text evidence="1">The sequence shown here is derived from an EMBL/GenBank/DDBJ whole genome shotgun (WGS) entry which is preliminary data.</text>
</comment>
<reference evidence="1 2" key="1">
    <citation type="submission" date="2021-08" db="EMBL/GenBank/DDBJ databases">
        <title>Comparative Genomics Analysis of the Genus Qipengyuania Reveals Extensive Genetic Diversity and Metabolic Versatility, Including the Description of Fifteen Novel Species.</title>
        <authorList>
            <person name="Liu Y."/>
        </authorList>
    </citation>
    <scope>NUCLEOTIDE SEQUENCE [LARGE SCALE GENOMIC DNA]</scope>
    <source>
        <strain evidence="1 2">GH25</strain>
    </source>
</reference>
<dbReference type="RefSeq" id="WP_221597986.1">
    <property type="nucleotide sequence ID" value="NZ_JAIGNQ010000002.1"/>
</dbReference>